<evidence type="ECO:0000256" key="4">
    <source>
        <dbReference type="ARBA" id="ARBA00012483"/>
    </source>
</evidence>
<evidence type="ECO:0000256" key="6">
    <source>
        <dbReference type="ARBA" id="ARBA00022692"/>
    </source>
</evidence>
<evidence type="ECO:0000313" key="13">
    <source>
        <dbReference type="Proteomes" id="UP000238479"/>
    </source>
</evidence>
<dbReference type="AlphaFoldDB" id="A0A2P6QAW0"/>
<feature type="transmembrane region" description="Helical" evidence="10">
    <location>
        <begin position="103"/>
        <end position="123"/>
    </location>
</feature>
<evidence type="ECO:0000256" key="7">
    <source>
        <dbReference type="ARBA" id="ARBA00022786"/>
    </source>
</evidence>
<evidence type="ECO:0000313" key="12">
    <source>
        <dbReference type="EMBL" id="PRQ31325.1"/>
    </source>
</evidence>
<dbReference type="EC" id="2.3.2.27" evidence="4"/>
<keyword evidence="7" id="KW-0833">Ubl conjugation pathway</keyword>
<keyword evidence="6 10" id="KW-0812">Transmembrane</keyword>
<dbReference type="Proteomes" id="UP000238479">
    <property type="component" value="Chromosome 5"/>
</dbReference>
<dbReference type="STRING" id="74649.A0A2P6QAW0"/>
<proteinExistence type="predicted"/>
<reference evidence="12 13" key="1">
    <citation type="journal article" date="2018" name="Nat. Genet.">
        <title>The Rosa genome provides new insights in the design of modern roses.</title>
        <authorList>
            <person name="Bendahmane M."/>
        </authorList>
    </citation>
    <scope>NUCLEOTIDE SEQUENCE [LARGE SCALE GENOMIC DNA]</scope>
    <source>
        <strain evidence="13">cv. Old Blush</strain>
    </source>
</reference>
<feature type="transmembrane region" description="Helical" evidence="10">
    <location>
        <begin position="21"/>
        <end position="40"/>
    </location>
</feature>
<evidence type="ECO:0000256" key="8">
    <source>
        <dbReference type="ARBA" id="ARBA00022989"/>
    </source>
</evidence>
<keyword evidence="8 10" id="KW-1133">Transmembrane helix</keyword>
<evidence type="ECO:0000259" key="11">
    <source>
        <dbReference type="Pfam" id="PF11145"/>
    </source>
</evidence>
<organism evidence="12 13">
    <name type="scientific">Rosa chinensis</name>
    <name type="common">China rose</name>
    <dbReference type="NCBI Taxonomy" id="74649"/>
    <lineage>
        <taxon>Eukaryota</taxon>
        <taxon>Viridiplantae</taxon>
        <taxon>Streptophyta</taxon>
        <taxon>Embryophyta</taxon>
        <taxon>Tracheophyta</taxon>
        <taxon>Spermatophyta</taxon>
        <taxon>Magnoliopsida</taxon>
        <taxon>eudicotyledons</taxon>
        <taxon>Gunneridae</taxon>
        <taxon>Pentapetalae</taxon>
        <taxon>rosids</taxon>
        <taxon>fabids</taxon>
        <taxon>Rosales</taxon>
        <taxon>Rosaceae</taxon>
        <taxon>Rosoideae</taxon>
        <taxon>Rosoideae incertae sedis</taxon>
        <taxon>Rosa</taxon>
    </lineage>
</organism>
<comment type="pathway">
    <text evidence="3">Protein modification; protein ubiquitination.</text>
</comment>
<evidence type="ECO:0000256" key="10">
    <source>
        <dbReference type="SAM" id="Phobius"/>
    </source>
</evidence>
<dbReference type="PANTHER" id="PTHR33389:SF18">
    <property type="entry name" value="OS01G0677900 PROTEIN"/>
    <property type="match status" value="1"/>
</dbReference>
<dbReference type="OMA" id="NPWISEM"/>
<dbReference type="GO" id="GO:0012505">
    <property type="term" value="C:endomembrane system"/>
    <property type="evidence" value="ECO:0007669"/>
    <property type="project" value="UniProtKB-SubCell"/>
</dbReference>
<comment type="caution">
    <text evidence="12">The sequence shown here is derived from an EMBL/GenBank/DDBJ whole genome shotgun (WGS) entry which is preliminary data.</text>
</comment>
<keyword evidence="9 10" id="KW-0472">Membrane</keyword>
<dbReference type="Pfam" id="PF11145">
    <property type="entry name" value="DUF2921"/>
    <property type="match status" value="1"/>
</dbReference>
<comment type="catalytic activity">
    <reaction evidence="1">
        <text>S-ubiquitinyl-[E2 ubiquitin-conjugating enzyme]-L-cysteine + [acceptor protein]-L-lysine = [E2 ubiquitin-conjugating enzyme]-L-cysteine + N(6)-ubiquitinyl-[acceptor protein]-L-lysine.</text>
        <dbReference type="EC" id="2.3.2.27"/>
    </reaction>
</comment>
<evidence type="ECO:0000256" key="2">
    <source>
        <dbReference type="ARBA" id="ARBA00004127"/>
    </source>
</evidence>
<feature type="transmembrane region" description="Helical" evidence="10">
    <location>
        <begin position="52"/>
        <end position="72"/>
    </location>
</feature>
<gene>
    <name evidence="12" type="ORF">RchiOBHm_Chr5g0034221</name>
</gene>
<evidence type="ECO:0000256" key="1">
    <source>
        <dbReference type="ARBA" id="ARBA00000900"/>
    </source>
</evidence>
<accession>A0A2P6QAW0</accession>
<dbReference type="PANTHER" id="PTHR33389">
    <property type="entry name" value="FAMILY PROTEIN, PUTATIVE (DUF2921)-RELATED"/>
    <property type="match status" value="1"/>
</dbReference>
<evidence type="ECO:0000256" key="5">
    <source>
        <dbReference type="ARBA" id="ARBA00022679"/>
    </source>
</evidence>
<dbReference type="Gramene" id="PRQ31325">
    <property type="protein sequence ID" value="PRQ31325"/>
    <property type="gene ID" value="RchiOBHm_Chr5g0034221"/>
</dbReference>
<dbReference type="InterPro" id="IPR021319">
    <property type="entry name" value="DUF2921"/>
</dbReference>
<evidence type="ECO:0000256" key="9">
    <source>
        <dbReference type="ARBA" id="ARBA00023136"/>
    </source>
</evidence>
<dbReference type="EMBL" id="PDCK01000043">
    <property type="protein sequence ID" value="PRQ31325.1"/>
    <property type="molecule type" value="Genomic_DNA"/>
</dbReference>
<name>A0A2P6QAW0_ROSCH</name>
<protein>
    <recommendedName>
        <fullName evidence="4">RING-type E3 ubiquitin transferase</fullName>
        <ecNumber evidence="4">2.3.2.27</ecNumber>
    </recommendedName>
</protein>
<comment type="subcellular location">
    <subcellularLocation>
        <location evidence="2">Endomembrane system</location>
        <topology evidence="2">Multi-pass membrane protein</topology>
    </subcellularLocation>
</comment>
<keyword evidence="5" id="KW-0808">Transferase</keyword>
<feature type="transmembrane region" description="Helical" evidence="10">
    <location>
        <begin position="176"/>
        <end position="196"/>
    </location>
</feature>
<feature type="domain" description="SWEET-like" evidence="11">
    <location>
        <begin position="19"/>
        <end position="209"/>
    </location>
</feature>
<keyword evidence="13" id="KW-1185">Reference proteome</keyword>
<sequence>MTFLQSQEHSLHEHSSVFVEIVLVLISTILASVLVASQLFHVKKHQDVLPSISFLMPLILSLGYLIPLMVNIEAIFMHDTERQNLFFGSGEWLQFSQENVREITVITMVVALLLHFLLLQQIWSAQSVKGIITQLWNVEKIEGFTCICSRSFNFYAASDEFKSYRHPMLSFSCYRAYAGLILNGFLLPQIVLNMVCKSKGRALSLSFYWNNYCSCPATCL</sequence>
<evidence type="ECO:0000256" key="3">
    <source>
        <dbReference type="ARBA" id="ARBA00004906"/>
    </source>
</evidence>
<dbReference type="GO" id="GO:0061630">
    <property type="term" value="F:ubiquitin protein ligase activity"/>
    <property type="evidence" value="ECO:0007669"/>
    <property type="project" value="UniProtKB-EC"/>
</dbReference>